<dbReference type="Gene3D" id="3.90.79.10">
    <property type="entry name" value="Nucleoside Triphosphate Pyrophosphohydrolase"/>
    <property type="match status" value="1"/>
</dbReference>
<dbReference type="HOGENOM" id="CLU_485429_0_0_5"/>
<dbReference type="AlphaFoldDB" id="Q21D19"/>
<feature type="domain" description="HTH HARE-type" evidence="2">
    <location>
        <begin position="24"/>
        <end position="99"/>
    </location>
</feature>
<name>Q21D19_RHOPB</name>
<keyword evidence="1" id="KW-0804">Transcription</keyword>
<evidence type="ECO:0000313" key="3">
    <source>
        <dbReference type="EMBL" id="ABD85717.1"/>
    </source>
</evidence>
<sequence length="562" mass="63239">MMVTYEKQTVSEDNRPDQVDVDGQTYLRVAETVLAKALSPLKAREIVERGIEQGLFGDHVMGRTPEKSMQARLSIDILTRAGFSRFFRTARGRFALRASANSESESAEEYVAEKRVLNLPKEEVLCAPEANFRDVLTFQGIDPDSASILKRILTSHEPTYIARTEAETRDDAKQFITYVLVQCGERLLFFRRSYLSRAAEFLRGSKCIGFGGHVSAADVDMWSREDYGLAACARRELAEEISLQDRSANQVANNRATIRLFQDVPLERLGILNDDSSEVGRRHVAVVYRAWISDWNVAKKLMKGDSSIKGISWIDLSKDTLDIADFEYWSQLCLRKFYPSTLIAKARLQVLNSSRLTKDHLLVVAGRVGSGKSETSTYLGERLSHPVIRTGELVRTLMNAPSITEIGREEFQKRAFEFITGPNGPNRLAQAILRQVTNNGGRPCIVDGVRNLQTFEKLESLYHGGDIGLIYIQTPPDVAFDMYRAREAQGTLSFSYRDFLKVYDAPVESEITSLGRKAHAIVYNSFGMEAFRRTLDDFVSLNLKTPIAPVHVIEPGRVKVRS</sequence>
<dbReference type="PROSITE" id="PS51913">
    <property type="entry name" value="HTH_HARE"/>
    <property type="match status" value="1"/>
</dbReference>
<dbReference type="Pfam" id="PF05066">
    <property type="entry name" value="HARE-HTH"/>
    <property type="match status" value="1"/>
</dbReference>
<dbReference type="Gene3D" id="3.40.50.300">
    <property type="entry name" value="P-loop containing nucleotide triphosphate hydrolases"/>
    <property type="match status" value="1"/>
</dbReference>
<protein>
    <submittedName>
        <fullName evidence="3">Phosphoesterase (MutT family)-like</fullName>
    </submittedName>
</protein>
<dbReference type="SUPFAM" id="SSF52540">
    <property type="entry name" value="P-loop containing nucleoside triphosphate hydrolases"/>
    <property type="match status" value="1"/>
</dbReference>
<reference evidence="3" key="1">
    <citation type="submission" date="2006-03" db="EMBL/GenBank/DDBJ databases">
        <title>Complete sequence of Rhodopseudomonas palustris BisB18.</title>
        <authorList>
            <consortium name="US DOE Joint Genome Institute"/>
            <person name="Copeland A."/>
            <person name="Lucas S."/>
            <person name="Lapidus A."/>
            <person name="Barry K."/>
            <person name="Detter J.C."/>
            <person name="Glavina del Rio T."/>
            <person name="Hammon N."/>
            <person name="Israni S."/>
            <person name="Dalin E."/>
            <person name="Tice H."/>
            <person name="Pitluck S."/>
            <person name="Chain P."/>
            <person name="Malfatti S."/>
            <person name="Shin M."/>
            <person name="Vergez L."/>
            <person name="Schmutz J."/>
            <person name="Larimer F."/>
            <person name="Land M."/>
            <person name="Hauser L."/>
            <person name="Pelletier D.A."/>
            <person name="Kyrpides N."/>
            <person name="Anderson I."/>
            <person name="Oda Y."/>
            <person name="Harwood C.S."/>
            <person name="Richardson P."/>
        </authorList>
    </citation>
    <scope>NUCLEOTIDE SEQUENCE [LARGE SCALE GENOMIC DNA]</scope>
    <source>
        <strain evidence="3">BisB18</strain>
    </source>
</reference>
<dbReference type="KEGG" id="rpc:RPC_0142"/>
<dbReference type="eggNOG" id="COG4112">
    <property type="taxonomic scope" value="Bacteria"/>
</dbReference>
<dbReference type="GO" id="GO:0006355">
    <property type="term" value="P:regulation of DNA-templated transcription"/>
    <property type="evidence" value="ECO:0007669"/>
    <property type="project" value="InterPro"/>
</dbReference>
<dbReference type="InterPro" id="IPR007759">
    <property type="entry name" value="Asxl_HARE-HTH"/>
</dbReference>
<organism evidence="3">
    <name type="scientific">Rhodopseudomonas palustris (strain BisB18)</name>
    <dbReference type="NCBI Taxonomy" id="316056"/>
    <lineage>
        <taxon>Bacteria</taxon>
        <taxon>Pseudomonadati</taxon>
        <taxon>Pseudomonadota</taxon>
        <taxon>Alphaproteobacteria</taxon>
        <taxon>Hyphomicrobiales</taxon>
        <taxon>Nitrobacteraceae</taxon>
        <taxon>Rhodopseudomonas</taxon>
    </lineage>
</organism>
<accession>Q21D19</accession>
<dbReference type="EMBL" id="CP000301">
    <property type="protein sequence ID" value="ABD85717.1"/>
    <property type="molecule type" value="Genomic_DNA"/>
</dbReference>
<dbReference type="InterPro" id="IPR027417">
    <property type="entry name" value="P-loop_NTPase"/>
</dbReference>
<evidence type="ECO:0000256" key="1">
    <source>
        <dbReference type="ARBA" id="ARBA00023163"/>
    </source>
</evidence>
<gene>
    <name evidence="3" type="ordered locus">RPC_0142</name>
</gene>
<proteinExistence type="predicted"/>
<evidence type="ECO:0000259" key="2">
    <source>
        <dbReference type="PROSITE" id="PS51913"/>
    </source>
</evidence>